<evidence type="ECO:0000256" key="1">
    <source>
        <dbReference type="SAM" id="Phobius"/>
    </source>
</evidence>
<keyword evidence="1" id="KW-0472">Membrane</keyword>
<accession>A0A7W8DRD3</accession>
<feature type="transmembrane region" description="Helical" evidence="1">
    <location>
        <begin position="488"/>
        <end position="510"/>
    </location>
</feature>
<dbReference type="Pfam" id="PF04205">
    <property type="entry name" value="FMN_bind"/>
    <property type="match status" value="1"/>
</dbReference>
<protein>
    <submittedName>
        <fullName evidence="3">Na+-translocating ferredoxin:NAD+ oxidoreductase RnfG subunit</fullName>
    </submittedName>
</protein>
<feature type="domain" description="FMN-binding" evidence="2">
    <location>
        <begin position="92"/>
        <end position="173"/>
    </location>
</feature>
<feature type="transmembrane region" description="Helical" evidence="1">
    <location>
        <begin position="399"/>
        <end position="418"/>
    </location>
</feature>
<keyword evidence="1" id="KW-1133">Transmembrane helix</keyword>
<dbReference type="InterPro" id="IPR007329">
    <property type="entry name" value="FMN-bd"/>
</dbReference>
<evidence type="ECO:0000313" key="3">
    <source>
        <dbReference type="EMBL" id="MBB5038811.1"/>
    </source>
</evidence>
<evidence type="ECO:0000313" key="4">
    <source>
        <dbReference type="Proteomes" id="UP000534294"/>
    </source>
</evidence>
<dbReference type="AlphaFoldDB" id="A0A7W8DRD3"/>
<dbReference type="GO" id="GO:0016020">
    <property type="term" value="C:membrane"/>
    <property type="evidence" value="ECO:0007669"/>
    <property type="project" value="InterPro"/>
</dbReference>
<organism evidence="3 4">
    <name type="scientific">Prosthecobacter dejongeii</name>
    <dbReference type="NCBI Taxonomy" id="48465"/>
    <lineage>
        <taxon>Bacteria</taxon>
        <taxon>Pseudomonadati</taxon>
        <taxon>Verrucomicrobiota</taxon>
        <taxon>Verrucomicrobiia</taxon>
        <taxon>Verrucomicrobiales</taxon>
        <taxon>Verrucomicrobiaceae</taxon>
        <taxon>Prosthecobacter</taxon>
    </lineage>
</organism>
<dbReference type="RefSeq" id="WP_184209961.1">
    <property type="nucleotide sequence ID" value="NZ_JACHIF010000006.1"/>
</dbReference>
<feature type="transmembrane region" description="Helical" evidence="1">
    <location>
        <begin position="370"/>
        <end position="393"/>
    </location>
</feature>
<proteinExistence type="predicted"/>
<feature type="domain" description="FMN-binding" evidence="2">
    <location>
        <begin position="234"/>
        <end position="322"/>
    </location>
</feature>
<reference evidence="3 4" key="1">
    <citation type="submission" date="2020-08" db="EMBL/GenBank/DDBJ databases">
        <title>Genomic Encyclopedia of Type Strains, Phase IV (KMG-IV): sequencing the most valuable type-strain genomes for metagenomic binning, comparative biology and taxonomic classification.</title>
        <authorList>
            <person name="Goeker M."/>
        </authorList>
    </citation>
    <scope>NUCLEOTIDE SEQUENCE [LARGE SCALE GENOMIC DNA]</scope>
    <source>
        <strain evidence="3 4">DSM 12251</strain>
    </source>
</reference>
<dbReference type="EMBL" id="JACHIF010000006">
    <property type="protein sequence ID" value="MBB5038811.1"/>
    <property type="molecule type" value="Genomic_DNA"/>
</dbReference>
<comment type="caution">
    <text evidence="3">The sequence shown here is derived from an EMBL/GenBank/DDBJ whole genome shotgun (WGS) entry which is preliminary data.</text>
</comment>
<keyword evidence="4" id="KW-1185">Reference proteome</keyword>
<sequence>MASSHLRPHLIRLWRIGLLVLAVLVIRQAVEQQDRDVAVAALKPERLRDFFPEAATLSEAPSSSGWRQVLDATQKPLGFVTTTAPESDHIIGYSGPTTTLLAFDLKKKLIGLRVLKSHDTSDHLAEVIADRKFFKQFTDRREEGAAPALHTVTGATLTSTAIAQGVMTKMGQTAAISLRFPEDITLAEVHTLLPTADALRPVPRNPGRHEVLDAGGQVIALAVRTSPVTDTLVGYKGPTDTLMLLDASGEVLKKIALRRSYDTKRYVAYVTGDAYFLNLFNDRPLEALAEMDFEKEKIEGVSGATETSWSMAEGLKRRAQSLLEERPTGWLRRMQWRWQDGGHGVIILAAFVMAFTRLRGRAWARHTHHFLLMIYGGFIAGELLSQGLLVGWAAHGTPWRSAPGLLLLGVVALLGPVFTSKQLYCHHICPHGALQQLLARRLPWQWRIPARLEAVLTRLPFLLLAFVLLSVVVGWGVDLNDLEPFDAYVFRVAGGASIAIALVGLAASLFTPLAYCKYGCPTGAVFKLLRFTGDADRLGLRDWLAMGFLALLAFL</sequence>
<dbReference type="GO" id="GO:0010181">
    <property type="term" value="F:FMN binding"/>
    <property type="evidence" value="ECO:0007669"/>
    <property type="project" value="InterPro"/>
</dbReference>
<dbReference type="Pfam" id="PF12801">
    <property type="entry name" value="Fer4_5"/>
    <property type="match status" value="2"/>
</dbReference>
<evidence type="ECO:0000259" key="2">
    <source>
        <dbReference type="SMART" id="SM00900"/>
    </source>
</evidence>
<feature type="transmembrane region" description="Helical" evidence="1">
    <location>
        <begin position="455"/>
        <end position="476"/>
    </location>
</feature>
<dbReference type="InterPro" id="IPR017896">
    <property type="entry name" value="4Fe4S_Fe-S-bd"/>
</dbReference>
<name>A0A7W8DRD3_9BACT</name>
<feature type="transmembrane region" description="Helical" evidence="1">
    <location>
        <begin position="341"/>
        <end position="358"/>
    </location>
</feature>
<dbReference type="Proteomes" id="UP000534294">
    <property type="component" value="Unassembled WGS sequence"/>
</dbReference>
<dbReference type="SMART" id="SM00900">
    <property type="entry name" value="FMN_bind"/>
    <property type="match status" value="2"/>
</dbReference>
<gene>
    <name evidence="3" type="ORF">HNQ64_003076</name>
</gene>
<keyword evidence="1" id="KW-0812">Transmembrane</keyword>